<protein>
    <recommendedName>
        <fullName evidence="9 10">Protein translocase subunit SecY</fullName>
    </recommendedName>
</protein>
<dbReference type="HAMAP" id="MF_01465">
    <property type="entry name" value="SecY"/>
    <property type="match status" value="1"/>
</dbReference>
<feature type="transmembrane region" description="Helical" evidence="10">
    <location>
        <begin position="203"/>
        <end position="223"/>
    </location>
</feature>
<dbReference type="GO" id="GO:0005886">
    <property type="term" value="C:plasma membrane"/>
    <property type="evidence" value="ECO:0007669"/>
    <property type="project" value="UniProtKB-SubCell"/>
</dbReference>
<feature type="transmembrane region" description="Helical" evidence="10">
    <location>
        <begin position="302"/>
        <end position="324"/>
    </location>
</feature>
<dbReference type="STRING" id="1618350.UR67_C0004G0072"/>
<feature type="transmembrane region" description="Helical" evidence="10">
    <location>
        <begin position="174"/>
        <end position="191"/>
    </location>
</feature>
<dbReference type="FunFam" id="1.10.3370.10:FF:000001">
    <property type="entry name" value="Preprotein translocase subunit SecY"/>
    <property type="match status" value="1"/>
</dbReference>
<dbReference type="Proteomes" id="UP000034581">
    <property type="component" value="Unassembled WGS sequence"/>
</dbReference>
<dbReference type="PRINTS" id="PR00303">
    <property type="entry name" value="SECYTRNLCASE"/>
</dbReference>
<dbReference type="GO" id="GO:0006605">
    <property type="term" value="P:protein targeting"/>
    <property type="evidence" value="ECO:0007669"/>
    <property type="project" value="UniProtKB-UniRule"/>
</dbReference>
<comment type="similarity">
    <text evidence="2 10 13">Belongs to the SecY/SEC61-alpha family.</text>
</comment>
<sequence>MNTLKNIWKTKELRRKFLLTFLLLVIFRFVSHIPIPGVDHDALSSLFSQNQLLGFLNMFSGGTMRDFSVITLGLNPYINASIIFQLLQMVFPSLEALAKEGDYGRQKLNQYTRWLTVPLALVQAFGMYILLRNQGVIGQLSIVTLISLVVTLTAGTMFLMWIGELISEYGVGNGISLIIGVGILASMPLDFARSFSVAGQDNFLNLILFVVIFILVIAGIIFVNEAERKIEVQYARKIQGHGIKGGRNYLPMRINQAGVIPIIFAMSMMLLPGMLGSYLQNVNVAVIADIAKKVVALFNDQVFYSILYFILVVGFTYFYTAVTFNPEKIAEDIKKYGGFIPGIRPGKATESYLNLILTRVTFLGAIFLGVIAILPFVGQSLTGVNSIVLGGTGILIVVSVIVETMKQIESQLTMRDYDSFLK</sequence>
<comment type="caution">
    <text evidence="10">Lacks conserved residue(s) required for the propagation of feature annotation.</text>
</comment>
<feature type="transmembrane region" description="Helical" evidence="10">
    <location>
        <begin position="137"/>
        <end position="162"/>
    </location>
</feature>
<keyword evidence="3 10" id="KW-0813">Transport</keyword>
<dbReference type="NCBIfam" id="TIGR00967">
    <property type="entry name" value="3a0501s007"/>
    <property type="match status" value="1"/>
</dbReference>
<dbReference type="PIRSF" id="PIRSF004557">
    <property type="entry name" value="SecY"/>
    <property type="match status" value="1"/>
</dbReference>
<dbReference type="EMBL" id="LBQB01000004">
    <property type="protein sequence ID" value="KKP69675.1"/>
    <property type="molecule type" value="Genomic_DNA"/>
</dbReference>
<feature type="transmembrane region" description="Helical" evidence="10">
    <location>
        <begin position="67"/>
        <end position="91"/>
    </location>
</feature>
<evidence type="ECO:0000313" key="15">
    <source>
        <dbReference type="Proteomes" id="UP000034581"/>
    </source>
</evidence>
<keyword evidence="6 10" id="KW-1133">Transmembrane helix</keyword>
<dbReference type="InterPro" id="IPR030659">
    <property type="entry name" value="SecY_CS"/>
</dbReference>
<dbReference type="SUPFAM" id="SSF103491">
    <property type="entry name" value="Preprotein translocase SecY subunit"/>
    <property type="match status" value="1"/>
</dbReference>
<dbReference type="Pfam" id="PF00344">
    <property type="entry name" value="SecY"/>
    <property type="match status" value="1"/>
</dbReference>
<name>A0A0G0E354_UNCC3</name>
<dbReference type="PATRIC" id="fig|1618350.3.peg.706"/>
<evidence type="ECO:0000313" key="14">
    <source>
        <dbReference type="EMBL" id="KKP69675.1"/>
    </source>
</evidence>
<comment type="subcellular location">
    <subcellularLocation>
        <location evidence="10">Cell membrane</location>
        <topology evidence="10">Multi-pass membrane protein</topology>
    </subcellularLocation>
    <subcellularLocation>
        <location evidence="1 12">Membrane</location>
        <topology evidence="1 12">Multi-pass membrane protein</topology>
    </subcellularLocation>
</comment>
<dbReference type="GO" id="GO:0043952">
    <property type="term" value="P:protein transport by the Sec complex"/>
    <property type="evidence" value="ECO:0007669"/>
    <property type="project" value="UniProtKB-UniRule"/>
</dbReference>
<dbReference type="Gene3D" id="1.10.3370.10">
    <property type="entry name" value="SecY subunit domain"/>
    <property type="match status" value="1"/>
</dbReference>
<feature type="transmembrane region" description="Helical" evidence="10">
    <location>
        <begin position="383"/>
        <end position="402"/>
    </location>
</feature>
<feature type="transmembrane region" description="Helical" evidence="10">
    <location>
        <begin position="111"/>
        <end position="131"/>
    </location>
</feature>
<evidence type="ECO:0000256" key="8">
    <source>
        <dbReference type="ARBA" id="ARBA00023136"/>
    </source>
</evidence>
<evidence type="ECO:0000256" key="2">
    <source>
        <dbReference type="ARBA" id="ARBA00005751"/>
    </source>
</evidence>
<comment type="subunit">
    <text evidence="10">Component of the Sec protein translocase complex. Heterotrimer consisting of SecY, SecE and SecG subunits. The heterotrimers can form oligomers, although 1 heterotrimer is thought to be able to translocate proteins. Interacts with the ribosome. Interacts with SecDF, and other proteins may be involved. Interacts with SecA.</text>
</comment>
<evidence type="ECO:0000256" key="11">
    <source>
        <dbReference type="RuleBase" id="RU000537"/>
    </source>
</evidence>
<comment type="caution">
    <text evidence="14">The sequence shown here is derived from an EMBL/GenBank/DDBJ whole genome shotgun (WGS) entry which is preliminary data.</text>
</comment>
<dbReference type="PROSITE" id="PS00755">
    <property type="entry name" value="SECY_1"/>
    <property type="match status" value="1"/>
</dbReference>
<dbReference type="InterPro" id="IPR002208">
    <property type="entry name" value="SecY/SEC61-alpha"/>
</dbReference>
<evidence type="ECO:0000256" key="12">
    <source>
        <dbReference type="RuleBase" id="RU003484"/>
    </source>
</evidence>
<evidence type="ECO:0000256" key="5">
    <source>
        <dbReference type="ARBA" id="ARBA00022927"/>
    </source>
</evidence>
<dbReference type="PANTHER" id="PTHR10906">
    <property type="entry name" value="SECY/SEC61-ALPHA FAMILY MEMBER"/>
    <property type="match status" value="1"/>
</dbReference>
<keyword evidence="7 10" id="KW-0811">Translocation</keyword>
<evidence type="ECO:0000256" key="1">
    <source>
        <dbReference type="ARBA" id="ARBA00004141"/>
    </source>
</evidence>
<proteinExistence type="inferred from homology"/>
<evidence type="ECO:0000256" key="6">
    <source>
        <dbReference type="ARBA" id="ARBA00022989"/>
    </source>
</evidence>
<comment type="function">
    <text evidence="10 11">The central subunit of the protein translocation channel SecYEG. Consists of two halves formed by TMs 1-5 and 6-10. These two domains form a lateral gate at the front which open onto the bilayer between TMs 2 and 7, and are clamped together by SecE at the back. The channel is closed by both a pore ring composed of hydrophobic SecY resides and a short helix (helix 2A) on the extracellular side of the membrane which forms a plug. The plug probably moves laterally to allow the channel to open. The ring and the pore may move independently.</text>
</comment>
<gene>
    <name evidence="10" type="primary">secY</name>
    <name evidence="14" type="ORF">UR67_C0004G0072</name>
</gene>
<keyword evidence="5 10" id="KW-0653">Protein transport</keyword>
<keyword evidence="10" id="KW-1003">Cell membrane</keyword>
<dbReference type="PROSITE" id="PS00756">
    <property type="entry name" value="SECY_2"/>
    <property type="match status" value="1"/>
</dbReference>
<evidence type="ECO:0000256" key="10">
    <source>
        <dbReference type="HAMAP-Rule" id="MF_01465"/>
    </source>
</evidence>
<organism evidence="14 15">
    <name type="scientific">candidate division CPR3 bacterium GW2011_GWF2_35_18</name>
    <dbReference type="NCBI Taxonomy" id="1618350"/>
    <lineage>
        <taxon>Bacteria</taxon>
        <taxon>Bacteria division CPR3</taxon>
    </lineage>
</organism>
<dbReference type="AlphaFoldDB" id="A0A0G0E354"/>
<evidence type="ECO:0000256" key="7">
    <source>
        <dbReference type="ARBA" id="ARBA00023010"/>
    </source>
</evidence>
<feature type="transmembrane region" description="Helical" evidence="10">
    <location>
        <begin position="352"/>
        <end position="377"/>
    </location>
</feature>
<evidence type="ECO:0000256" key="3">
    <source>
        <dbReference type="ARBA" id="ARBA00022448"/>
    </source>
</evidence>
<feature type="transmembrane region" description="Helical" evidence="10">
    <location>
        <begin position="257"/>
        <end position="275"/>
    </location>
</feature>
<evidence type="ECO:0000256" key="9">
    <source>
        <dbReference type="ARBA" id="ARBA00039733"/>
    </source>
</evidence>
<reference evidence="14 15" key="1">
    <citation type="journal article" date="2015" name="Nature">
        <title>rRNA introns, odd ribosomes, and small enigmatic genomes across a large radiation of phyla.</title>
        <authorList>
            <person name="Brown C.T."/>
            <person name="Hug L.A."/>
            <person name="Thomas B.C."/>
            <person name="Sharon I."/>
            <person name="Castelle C.J."/>
            <person name="Singh A."/>
            <person name="Wilkins M.J."/>
            <person name="Williams K.H."/>
            <person name="Banfield J.F."/>
        </authorList>
    </citation>
    <scope>NUCLEOTIDE SEQUENCE [LARGE SCALE GENOMIC DNA]</scope>
</reference>
<keyword evidence="4 10" id="KW-0812">Transmembrane</keyword>
<keyword evidence="8 10" id="KW-0472">Membrane</keyword>
<dbReference type="GO" id="GO:0065002">
    <property type="term" value="P:intracellular protein transmembrane transport"/>
    <property type="evidence" value="ECO:0007669"/>
    <property type="project" value="UniProtKB-UniRule"/>
</dbReference>
<dbReference type="InterPro" id="IPR023201">
    <property type="entry name" value="SecY_dom_sf"/>
</dbReference>
<dbReference type="InterPro" id="IPR026593">
    <property type="entry name" value="SecY"/>
</dbReference>
<evidence type="ECO:0000256" key="13">
    <source>
        <dbReference type="RuleBase" id="RU004349"/>
    </source>
</evidence>
<accession>A0A0G0E354</accession>
<evidence type="ECO:0000256" key="4">
    <source>
        <dbReference type="ARBA" id="ARBA00022692"/>
    </source>
</evidence>